<gene>
    <name evidence="3" type="ORF">AX660_00505</name>
</gene>
<dbReference type="STRING" id="1799789.AX660_00505"/>
<evidence type="ECO:0000313" key="4">
    <source>
        <dbReference type="Proteomes" id="UP000070299"/>
    </source>
</evidence>
<dbReference type="RefSeq" id="WP_082768672.1">
    <property type="nucleotide sequence ID" value="NZ_LSNE01000001.1"/>
</dbReference>
<dbReference type="SUPFAM" id="SSF53474">
    <property type="entry name" value="alpha/beta-Hydrolases"/>
    <property type="match status" value="1"/>
</dbReference>
<accession>A0A136A6X3</accession>
<evidence type="ECO:0000313" key="3">
    <source>
        <dbReference type="EMBL" id="KXI30977.1"/>
    </source>
</evidence>
<keyword evidence="1" id="KW-0378">Hydrolase</keyword>
<dbReference type="Gene3D" id="3.40.50.1820">
    <property type="entry name" value="alpha/beta hydrolase"/>
    <property type="match status" value="1"/>
</dbReference>
<sequence length="578" mass="64018">MSYKKYRSLLLSFAFSVLISLYCSSALSEIPLVKANNLGDWVGVLSVPSGDLRLWLSIKHNEQGGLQATLESVDQAPGKKIAVKNIDIQKNVLRFDIPDIAAKYIGHWDENTKKWSGEFTQGQTFKLNFSQGKPKANSTYNELNGHWRGEIMGHPLIVRISTDELGTVAMLDSPDEGVRGLLISALAFHERSVSFEIPKAMVKFDGILALDNDQFAGTWVQQGQPIRYITFIKQSDVSVQNEPNRPQHPKGKQPYLSESVSFMSGQTKDIKIVGTLTLPAGNGPFPAAVLISGSGPQDRDETFMGHKPFAVIADYLTRHGIAVLRYDDRGVAESQGDFYAASSLDFANDANAAFNYLSSRVEIDVQSIGMIGHSEGGLIAPLASNTNEDLAFMILLAGPGIKTLDLMLAQQDAMARLQDVSEEKLQRMLRISRSIMQSVITSHTEDAAKKSVSEILSPENLNILDLPESQKSAMVNSYTSPWYRYFMSYDPAEHFTAQNLPILALYGELDVQVTAKENYTGLSDILKDHTDATIKLLPKLNHLFQQAKTGSMSEYRQIEQTFSPEVLKLISAWINARF</sequence>
<feature type="domain" description="Serine aminopeptidase S33" evidence="2">
    <location>
        <begin position="310"/>
        <end position="423"/>
    </location>
</feature>
<dbReference type="Pfam" id="PF12146">
    <property type="entry name" value="Hydrolase_4"/>
    <property type="match status" value="1"/>
</dbReference>
<dbReference type="PANTHER" id="PTHR43265">
    <property type="entry name" value="ESTERASE ESTD"/>
    <property type="match status" value="1"/>
</dbReference>
<proteinExistence type="predicted"/>
<comment type="caution">
    <text evidence="3">The sequence shown here is derived from an EMBL/GenBank/DDBJ whole genome shotgun (WGS) entry which is preliminary data.</text>
</comment>
<name>A0A136A6X3_9ALTE</name>
<dbReference type="InterPro" id="IPR029058">
    <property type="entry name" value="AB_hydrolase_fold"/>
</dbReference>
<dbReference type="InterPro" id="IPR053145">
    <property type="entry name" value="AB_hydrolase_Est10"/>
</dbReference>
<dbReference type="OrthoDB" id="9789573at2"/>
<dbReference type="PANTHER" id="PTHR43265:SF1">
    <property type="entry name" value="ESTERASE ESTD"/>
    <property type="match status" value="1"/>
</dbReference>
<evidence type="ECO:0000259" key="2">
    <source>
        <dbReference type="Pfam" id="PF12146"/>
    </source>
</evidence>
<dbReference type="InterPro" id="IPR022742">
    <property type="entry name" value="Hydrolase_4"/>
</dbReference>
<protein>
    <recommendedName>
        <fullName evidence="2">Serine aminopeptidase S33 domain-containing protein</fullName>
    </recommendedName>
</protein>
<dbReference type="Proteomes" id="UP000070299">
    <property type="component" value="Unassembled WGS sequence"/>
</dbReference>
<dbReference type="GO" id="GO:0004252">
    <property type="term" value="F:serine-type endopeptidase activity"/>
    <property type="evidence" value="ECO:0007669"/>
    <property type="project" value="InterPro"/>
</dbReference>
<evidence type="ECO:0000256" key="1">
    <source>
        <dbReference type="ARBA" id="ARBA00022801"/>
    </source>
</evidence>
<organism evidence="3 4">
    <name type="scientific">Paraglaciecola hydrolytica</name>
    <dbReference type="NCBI Taxonomy" id="1799789"/>
    <lineage>
        <taxon>Bacteria</taxon>
        <taxon>Pseudomonadati</taxon>
        <taxon>Pseudomonadota</taxon>
        <taxon>Gammaproteobacteria</taxon>
        <taxon>Alteromonadales</taxon>
        <taxon>Alteromonadaceae</taxon>
        <taxon>Paraglaciecola</taxon>
    </lineage>
</organism>
<dbReference type="InterPro" id="IPR002471">
    <property type="entry name" value="Pept_S9_AS"/>
</dbReference>
<dbReference type="GO" id="GO:0006508">
    <property type="term" value="P:proteolysis"/>
    <property type="evidence" value="ECO:0007669"/>
    <property type="project" value="InterPro"/>
</dbReference>
<dbReference type="AlphaFoldDB" id="A0A136A6X3"/>
<dbReference type="EMBL" id="LSNE01000001">
    <property type="protein sequence ID" value="KXI30977.1"/>
    <property type="molecule type" value="Genomic_DNA"/>
</dbReference>
<dbReference type="GO" id="GO:0052689">
    <property type="term" value="F:carboxylic ester hydrolase activity"/>
    <property type="evidence" value="ECO:0007669"/>
    <property type="project" value="TreeGrafter"/>
</dbReference>
<dbReference type="PROSITE" id="PS00708">
    <property type="entry name" value="PRO_ENDOPEP_SER"/>
    <property type="match status" value="1"/>
</dbReference>
<keyword evidence="4" id="KW-1185">Reference proteome</keyword>
<reference evidence="4" key="1">
    <citation type="submission" date="2016-02" db="EMBL/GenBank/DDBJ databases">
        <authorList>
            <person name="Schultz-Johansen M."/>
            <person name="Glaring M.A."/>
            <person name="Bech P.K."/>
            <person name="Stougaard P."/>
        </authorList>
    </citation>
    <scope>NUCLEOTIDE SEQUENCE [LARGE SCALE GENOMIC DNA]</scope>
    <source>
        <strain evidence="4">S66</strain>
    </source>
</reference>